<dbReference type="CDD" id="cd02440">
    <property type="entry name" value="AdoMet_MTases"/>
    <property type="match status" value="1"/>
</dbReference>
<dbReference type="SUPFAM" id="SSF53335">
    <property type="entry name" value="S-adenosyl-L-methionine-dependent methyltransferases"/>
    <property type="match status" value="1"/>
</dbReference>
<gene>
    <name evidence="5" type="ORF">J5Y05_30725</name>
</gene>
<dbReference type="AlphaFoldDB" id="A0A940XR74"/>
<comment type="caution">
    <text evidence="5">The sequence shown here is derived from an EMBL/GenBank/DDBJ whole genome shotgun (WGS) entry which is preliminary data.</text>
</comment>
<reference evidence="5" key="1">
    <citation type="submission" date="2021-04" db="EMBL/GenBank/DDBJ databases">
        <title>Genome seq and assembly of Streptomyces sp. RG38.</title>
        <authorList>
            <person name="Chhetri G."/>
        </authorList>
    </citation>
    <scope>NUCLEOTIDE SEQUENCE</scope>
    <source>
        <strain evidence="5">RG38</strain>
    </source>
</reference>
<dbReference type="RefSeq" id="WP_210876587.1">
    <property type="nucleotide sequence ID" value="NZ_JAGPNL010000013.1"/>
</dbReference>
<dbReference type="Proteomes" id="UP000677875">
    <property type="component" value="Unassembled WGS sequence"/>
</dbReference>
<keyword evidence="1 5" id="KW-0489">Methyltransferase</keyword>
<evidence type="ECO:0000256" key="3">
    <source>
        <dbReference type="ARBA" id="ARBA00022691"/>
    </source>
</evidence>
<accession>A0A940XR74</accession>
<evidence type="ECO:0000313" key="6">
    <source>
        <dbReference type="Proteomes" id="UP000677875"/>
    </source>
</evidence>
<keyword evidence="3" id="KW-0949">S-adenosyl-L-methionine</keyword>
<dbReference type="InterPro" id="IPR041698">
    <property type="entry name" value="Methyltransf_25"/>
</dbReference>
<dbReference type="GO" id="GO:0032259">
    <property type="term" value="P:methylation"/>
    <property type="evidence" value="ECO:0007669"/>
    <property type="project" value="UniProtKB-KW"/>
</dbReference>
<evidence type="ECO:0000256" key="1">
    <source>
        <dbReference type="ARBA" id="ARBA00022603"/>
    </source>
</evidence>
<keyword evidence="2" id="KW-0808">Transferase</keyword>
<organism evidence="5 6">
    <name type="scientific">Streptomyces tagetis</name>
    <dbReference type="NCBI Taxonomy" id="2820809"/>
    <lineage>
        <taxon>Bacteria</taxon>
        <taxon>Bacillati</taxon>
        <taxon>Actinomycetota</taxon>
        <taxon>Actinomycetes</taxon>
        <taxon>Kitasatosporales</taxon>
        <taxon>Streptomycetaceae</taxon>
        <taxon>Streptomyces</taxon>
    </lineage>
</organism>
<name>A0A940XR74_9ACTN</name>
<sequence length="241" mass="26319">MADECFRHPRLAPLYDVLDPDRGDLDAYLRMAEEYGARRVLDVGCGTGVFALLLADRGIEVTGVDPAGASLDVARGKPGAGRVRWLHGDATRLPPLRVDLATMTANVAQAIAGPDDWHGTLRGVHAALRPGGRLVFETRDPAARAWEEWNRAASHRVTKVPGTGAVESWVEVSEVDGPLVTFRWTIVFAADGAVLTSDSTLRFRTRREIEDDLAAHGYVLDEVRDAPDRPGRELVVIARRP</sequence>
<evidence type="ECO:0000313" key="5">
    <source>
        <dbReference type="EMBL" id="MBQ0830826.1"/>
    </source>
</evidence>
<dbReference type="InterPro" id="IPR029063">
    <property type="entry name" value="SAM-dependent_MTases_sf"/>
</dbReference>
<dbReference type="GO" id="GO:0008168">
    <property type="term" value="F:methyltransferase activity"/>
    <property type="evidence" value="ECO:0007669"/>
    <property type="project" value="UniProtKB-KW"/>
</dbReference>
<protein>
    <submittedName>
        <fullName evidence="5">Class I SAM-dependent methyltransferase</fullName>
    </submittedName>
</protein>
<keyword evidence="6" id="KW-1185">Reference proteome</keyword>
<dbReference type="PANTHER" id="PTHR43464:SF19">
    <property type="entry name" value="UBIQUINONE BIOSYNTHESIS O-METHYLTRANSFERASE, MITOCHONDRIAL"/>
    <property type="match status" value="1"/>
</dbReference>
<proteinExistence type="predicted"/>
<evidence type="ECO:0000259" key="4">
    <source>
        <dbReference type="Pfam" id="PF13649"/>
    </source>
</evidence>
<dbReference type="EMBL" id="JAGPNL010000013">
    <property type="protein sequence ID" value="MBQ0830826.1"/>
    <property type="molecule type" value="Genomic_DNA"/>
</dbReference>
<dbReference type="Pfam" id="PF13649">
    <property type="entry name" value="Methyltransf_25"/>
    <property type="match status" value="1"/>
</dbReference>
<dbReference type="Gene3D" id="3.40.50.150">
    <property type="entry name" value="Vaccinia Virus protein VP39"/>
    <property type="match status" value="1"/>
</dbReference>
<dbReference type="PANTHER" id="PTHR43464">
    <property type="entry name" value="METHYLTRANSFERASE"/>
    <property type="match status" value="1"/>
</dbReference>
<feature type="domain" description="Methyltransferase" evidence="4">
    <location>
        <begin position="40"/>
        <end position="132"/>
    </location>
</feature>
<evidence type="ECO:0000256" key="2">
    <source>
        <dbReference type="ARBA" id="ARBA00022679"/>
    </source>
</evidence>